<sequence length="463" mass="48694">MLSEADIERAGGVTIPKLTSRMGNDQLVREGLLPRNWEKFPLGEGERYGLVMSNCRINTDGPATSGNQTVAVSGHSAYEDLREFAVVIGNFNGARNTGKREQAGWDTSLLLGAQYPGLNEAGRVQLLSAGSRAIGMGSGRFVCTDFMPMDVLQGTLFQLIQYIRGTGGYSYENMASNAEWGEGSTDTVADRTFPGSGALPAARSVNVWPYAIIARTRLPSALALGDSQAQGTADFYQAGGPDALPTAGFGMISRALSPFVPVLKGGIAGTNLAELSAPGNLRYRLTAARQGWVTNVIHQGGVNSLGSMTADQMKAALIDIWQECADALAAGAGGKVFQTTITPSTVTSTDNFVTLAGQTPNAANPIRVAVNDWLRDGSPAVLSGNRLVPAPIGTVGALRSGDVGHPLSGGIFDVADVVESTRNSGIFKVNGTANWMTNDGLHFPRPAVIYIRDSGVFDHSRLA</sequence>
<evidence type="ECO:0000313" key="2">
    <source>
        <dbReference type="Proteomes" id="UP001143330"/>
    </source>
</evidence>
<dbReference type="EMBL" id="BSFM01000017">
    <property type="protein sequence ID" value="GLK85672.1"/>
    <property type="molecule type" value="Genomic_DNA"/>
</dbReference>
<dbReference type="RefSeq" id="WP_213359357.1">
    <property type="nucleotide sequence ID" value="NZ_BSFM01000017.1"/>
</dbReference>
<name>A0A9W6JYP2_9HYPH</name>
<reference evidence="1" key="2">
    <citation type="submission" date="2023-01" db="EMBL/GenBank/DDBJ databases">
        <authorList>
            <person name="Sun Q."/>
            <person name="Evtushenko L."/>
        </authorList>
    </citation>
    <scope>NUCLEOTIDE SEQUENCE</scope>
    <source>
        <strain evidence="1">VKM B-2789</strain>
    </source>
</reference>
<comment type="caution">
    <text evidence="1">The sequence shown here is derived from an EMBL/GenBank/DDBJ whole genome shotgun (WGS) entry which is preliminary data.</text>
</comment>
<organism evidence="1 2">
    <name type="scientific">Ancylobacter defluvii</name>
    <dbReference type="NCBI Taxonomy" id="1282440"/>
    <lineage>
        <taxon>Bacteria</taxon>
        <taxon>Pseudomonadati</taxon>
        <taxon>Pseudomonadota</taxon>
        <taxon>Alphaproteobacteria</taxon>
        <taxon>Hyphomicrobiales</taxon>
        <taxon>Xanthobacteraceae</taxon>
        <taxon>Ancylobacter</taxon>
    </lineage>
</organism>
<dbReference type="AlphaFoldDB" id="A0A9W6JYP2"/>
<keyword evidence="2" id="KW-1185">Reference proteome</keyword>
<proteinExistence type="predicted"/>
<protein>
    <submittedName>
        <fullName evidence="1">Uncharacterized protein</fullName>
    </submittedName>
</protein>
<gene>
    <name evidence="1" type="ORF">GCM10017653_37420</name>
</gene>
<reference evidence="1" key="1">
    <citation type="journal article" date="2014" name="Int. J. Syst. Evol. Microbiol.">
        <title>Complete genome sequence of Corynebacterium casei LMG S-19264T (=DSM 44701T), isolated from a smear-ripened cheese.</title>
        <authorList>
            <consortium name="US DOE Joint Genome Institute (JGI-PGF)"/>
            <person name="Walter F."/>
            <person name="Albersmeier A."/>
            <person name="Kalinowski J."/>
            <person name="Ruckert C."/>
        </authorList>
    </citation>
    <scope>NUCLEOTIDE SEQUENCE</scope>
    <source>
        <strain evidence="1">VKM B-2789</strain>
    </source>
</reference>
<accession>A0A9W6JYP2</accession>
<dbReference type="Proteomes" id="UP001143330">
    <property type="component" value="Unassembled WGS sequence"/>
</dbReference>
<evidence type="ECO:0000313" key="1">
    <source>
        <dbReference type="EMBL" id="GLK85672.1"/>
    </source>
</evidence>